<keyword evidence="2" id="KW-1185">Reference proteome</keyword>
<name>A0A8C3FAU1_CHRPI</name>
<dbReference type="Ensembl" id="ENSCPBT00000007332.1">
    <property type="protein sequence ID" value="ENSCPBP00000006050.1"/>
    <property type="gene ID" value="ENSCPBG00000004832.1"/>
</dbReference>
<sequence>LSGTQRVEISELLGIYWGCFYFFPWLRTWRREKRVHPATFQLPPGRCCGPCHSRPPPAPSRCGRGMARELSEGSPAHVVLSLGV</sequence>
<reference evidence="1" key="1">
    <citation type="submission" date="2025-08" db="UniProtKB">
        <authorList>
            <consortium name="Ensembl"/>
        </authorList>
    </citation>
    <scope>IDENTIFICATION</scope>
</reference>
<evidence type="ECO:0000313" key="2">
    <source>
        <dbReference type="Proteomes" id="UP000694380"/>
    </source>
</evidence>
<accession>A0A8C3FAU1</accession>
<reference evidence="1" key="2">
    <citation type="submission" date="2025-09" db="UniProtKB">
        <authorList>
            <consortium name="Ensembl"/>
        </authorList>
    </citation>
    <scope>IDENTIFICATION</scope>
</reference>
<proteinExistence type="predicted"/>
<dbReference type="Proteomes" id="UP000694380">
    <property type="component" value="Unplaced"/>
</dbReference>
<organism evidence="1 2">
    <name type="scientific">Chrysemys picta bellii</name>
    <name type="common">Western painted turtle</name>
    <name type="synonym">Emys bellii</name>
    <dbReference type="NCBI Taxonomy" id="8478"/>
    <lineage>
        <taxon>Eukaryota</taxon>
        <taxon>Metazoa</taxon>
        <taxon>Chordata</taxon>
        <taxon>Craniata</taxon>
        <taxon>Vertebrata</taxon>
        <taxon>Euteleostomi</taxon>
        <taxon>Archelosauria</taxon>
        <taxon>Testudinata</taxon>
        <taxon>Testudines</taxon>
        <taxon>Cryptodira</taxon>
        <taxon>Durocryptodira</taxon>
        <taxon>Testudinoidea</taxon>
        <taxon>Emydidae</taxon>
        <taxon>Chrysemys</taxon>
    </lineage>
</organism>
<protein>
    <submittedName>
        <fullName evidence="1">Uncharacterized protein</fullName>
    </submittedName>
</protein>
<evidence type="ECO:0000313" key="1">
    <source>
        <dbReference type="Ensembl" id="ENSCPBP00000006050.1"/>
    </source>
</evidence>
<dbReference type="AlphaFoldDB" id="A0A8C3FAU1"/>